<sequence length="55" mass="6542">MRRNASDSTHLIKLHEWNSPKPVLTKHYSKQLEGREKLVKMPQNAKLHRSCFSKR</sequence>
<gene>
    <name evidence="1" type="ORF">E2C01_043657</name>
</gene>
<reference evidence="1 2" key="1">
    <citation type="submission" date="2019-05" db="EMBL/GenBank/DDBJ databases">
        <title>Another draft genome of Portunus trituberculatus and its Hox gene families provides insights of decapod evolution.</title>
        <authorList>
            <person name="Jeong J.-H."/>
            <person name="Song I."/>
            <person name="Kim S."/>
            <person name="Choi T."/>
            <person name="Kim D."/>
            <person name="Ryu S."/>
            <person name="Kim W."/>
        </authorList>
    </citation>
    <scope>NUCLEOTIDE SEQUENCE [LARGE SCALE GENOMIC DNA]</scope>
    <source>
        <tissue evidence="1">Muscle</tissue>
    </source>
</reference>
<protein>
    <submittedName>
        <fullName evidence="1">Uncharacterized protein</fullName>
    </submittedName>
</protein>
<accession>A0A5B7FTI3</accession>
<dbReference type="AlphaFoldDB" id="A0A5B7FTI3"/>
<comment type="caution">
    <text evidence="1">The sequence shown here is derived from an EMBL/GenBank/DDBJ whole genome shotgun (WGS) entry which is preliminary data.</text>
</comment>
<evidence type="ECO:0000313" key="2">
    <source>
        <dbReference type="Proteomes" id="UP000324222"/>
    </source>
</evidence>
<organism evidence="1 2">
    <name type="scientific">Portunus trituberculatus</name>
    <name type="common">Swimming crab</name>
    <name type="synonym">Neptunus trituberculatus</name>
    <dbReference type="NCBI Taxonomy" id="210409"/>
    <lineage>
        <taxon>Eukaryota</taxon>
        <taxon>Metazoa</taxon>
        <taxon>Ecdysozoa</taxon>
        <taxon>Arthropoda</taxon>
        <taxon>Crustacea</taxon>
        <taxon>Multicrustacea</taxon>
        <taxon>Malacostraca</taxon>
        <taxon>Eumalacostraca</taxon>
        <taxon>Eucarida</taxon>
        <taxon>Decapoda</taxon>
        <taxon>Pleocyemata</taxon>
        <taxon>Brachyura</taxon>
        <taxon>Eubrachyura</taxon>
        <taxon>Portunoidea</taxon>
        <taxon>Portunidae</taxon>
        <taxon>Portuninae</taxon>
        <taxon>Portunus</taxon>
    </lineage>
</organism>
<dbReference type="EMBL" id="VSRR010009125">
    <property type="protein sequence ID" value="MPC49842.1"/>
    <property type="molecule type" value="Genomic_DNA"/>
</dbReference>
<keyword evidence="2" id="KW-1185">Reference proteome</keyword>
<proteinExistence type="predicted"/>
<name>A0A5B7FTI3_PORTR</name>
<dbReference type="Proteomes" id="UP000324222">
    <property type="component" value="Unassembled WGS sequence"/>
</dbReference>
<evidence type="ECO:0000313" key="1">
    <source>
        <dbReference type="EMBL" id="MPC49842.1"/>
    </source>
</evidence>